<dbReference type="AlphaFoldDB" id="X0W3N6"/>
<sequence length="76" mass="7864">AVLAAALAWAAAIESCQPLANLAERARREGVGLPALPPMIATLAAAKAWVNTMIKAGVLDAAQLPPSLRHLIEEAK</sequence>
<proteinExistence type="predicted"/>
<protein>
    <submittedName>
        <fullName evidence="1">Uncharacterized protein</fullName>
    </submittedName>
</protein>
<accession>X0W3N6</accession>
<organism evidence="1">
    <name type="scientific">marine sediment metagenome</name>
    <dbReference type="NCBI Taxonomy" id="412755"/>
    <lineage>
        <taxon>unclassified sequences</taxon>
        <taxon>metagenomes</taxon>
        <taxon>ecological metagenomes</taxon>
    </lineage>
</organism>
<evidence type="ECO:0000313" key="1">
    <source>
        <dbReference type="EMBL" id="GAG17937.1"/>
    </source>
</evidence>
<dbReference type="EMBL" id="BARS01035385">
    <property type="protein sequence ID" value="GAG17937.1"/>
    <property type="molecule type" value="Genomic_DNA"/>
</dbReference>
<feature type="non-terminal residue" evidence="1">
    <location>
        <position position="1"/>
    </location>
</feature>
<gene>
    <name evidence="1" type="ORF">S01H1_54522</name>
</gene>
<reference evidence="1" key="1">
    <citation type="journal article" date="2014" name="Front. Microbiol.">
        <title>High frequency of phylogenetically diverse reductive dehalogenase-homologous genes in deep subseafloor sedimentary metagenomes.</title>
        <authorList>
            <person name="Kawai M."/>
            <person name="Futagami T."/>
            <person name="Toyoda A."/>
            <person name="Takaki Y."/>
            <person name="Nishi S."/>
            <person name="Hori S."/>
            <person name="Arai W."/>
            <person name="Tsubouchi T."/>
            <person name="Morono Y."/>
            <person name="Uchiyama I."/>
            <person name="Ito T."/>
            <person name="Fujiyama A."/>
            <person name="Inagaki F."/>
            <person name="Takami H."/>
        </authorList>
    </citation>
    <scope>NUCLEOTIDE SEQUENCE</scope>
    <source>
        <strain evidence="1">Expedition CK06-06</strain>
    </source>
</reference>
<name>X0W3N6_9ZZZZ</name>
<comment type="caution">
    <text evidence="1">The sequence shown here is derived from an EMBL/GenBank/DDBJ whole genome shotgun (WGS) entry which is preliminary data.</text>
</comment>